<name>A0AAU9X3P9_9CNID</name>
<dbReference type="SUPFAM" id="SSF57196">
    <property type="entry name" value="EGF/Laminin"/>
    <property type="match status" value="1"/>
</dbReference>
<proteinExistence type="predicted"/>
<evidence type="ECO:0000256" key="3">
    <source>
        <dbReference type="PROSITE-ProRule" id="PRU00076"/>
    </source>
</evidence>
<accession>A0AAU9X3P9</accession>
<comment type="caution">
    <text evidence="5">The sequence shown here is derived from an EMBL/GenBank/DDBJ whole genome shotgun (WGS) entry which is preliminary data.</text>
</comment>
<sequence>FTKEKKFCAIIVLILCILNCQRLVAKYIIASFEPLPFCRLDVPHIKRTFVDDILDCGFDYLENNFCISFNVAGFADSTGKLWCELLSSHFYNNTEKLIADNHLHHPMLKNPCTGQTCSSHGKCSPISFRDRIHKCICYPGYRGSDCEIGRTLVVSFLTLTKMCKLIFSARRMYKLQCTVSGWYRFQSSSYTKMLDQCVSPRKCLTVITGFLNGLHPLIEDGIVDREACFHGYSNCCYRKVKIHVRRCDGFYVYYLNPSPAGSFRHCAI</sequence>
<comment type="caution">
    <text evidence="3">Lacks conserved residue(s) required for the propagation of feature annotation.</text>
</comment>
<dbReference type="PROSITE" id="PS50026">
    <property type="entry name" value="EGF_3"/>
    <property type="match status" value="1"/>
</dbReference>
<organism evidence="5 6">
    <name type="scientific">Pocillopora meandrina</name>
    <dbReference type="NCBI Taxonomy" id="46732"/>
    <lineage>
        <taxon>Eukaryota</taxon>
        <taxon>Metazoa</taxon>
        <taxon>Cnidaria</taxon>
        <taxon>Anthozoa</taxon>
        <taxon>Hexacorallia</taxon>
        <taxon>Scleractinia</taxon>
        <taxon>Astrocoeniina</taxon>
        <taxon>Pocilloporidae</taxon>
        <taxon>Pocillopora</taxon>
    </lineage>
</organism>
<dbReference type="Proteomes" id="UP001159428">
    <property type="component" value="Unassembled WGS sequence"/>
</dbReference>
<protein>
    <recommendedName>
        <fullName evidence="4">EGF-like domain-containing protein</fullName>
    </recommendedName>
</protein>
<dbReference type="InterPro" id="IPR000742">
    <property type="entry name" value="EGF"/>
</dbReference>
<dbReference type="InterPro" id="IPR057774">
    <property type="entry name" value="D8C_UMOD/GP2/OIT3-like"/>
</dbReference>
<feature type="non-terminal residue" evidence="5">
    <location>
        <position position="1"/>
    </location>
</feature>
<dbReference type="Gene3D" id="2.10.25.10">
    <property type="entry name" value="Laminin"/>
    <property type="match status" value="1"/>
</dbReference>
<dbReference type="Pfam" id="PF23283">
    <property type="entry name" value="D8C_UMOD"/>
    <property type="match status" value="1"/>
</dbReference>
<evidence type="ECO:0000313" key="5">
    <source>
        <dbReference type="EMBL" id="CAH3136167.1"/>
    </source>
</evidence>
<dbReference type="AlphaFoldDB" id="A0AAU9X3P9"/>
<keyword evidence="3" id="KW-0245">EGF-like domain</keyword>
<keyword evidence="2 3" id="KW-1015">Disulfide bond</keyword>
<feature type="disulfide bond" evidence="3">
    <location>
        <begin position="137"/>
        <end position="146"/>
    </location>
</feature>
<dbReference type="EMBL" id="CALNXJ010000030">
    <property type="protein sequence ID" value="CAH3136167.1"/>
    <property type="molecule type" value="Genomic_DNA"/>
</dbReference>
<evidence type="ECO:0000259" key="4">
    <source>
        <dbReference type="PROSITE" id="PS50026"/>
    </source>
</evidence>
<keyword evidence="1" id="KW-0732">Signal</keyword>
<reference evidence="5 6" key="1">
    <citation type="submission" date="2022-05" db="EMBL/GenBank/DDBJ databases">
        <authorList>
            <consortium name="Genoscope - CEA"/>
            <person name="William W."/>
        </authorList>
    </citation>
    <scope>NUCLEOTIDE SEQUENCE [LARGE SCALE GENOMIC DNA]</scope>
</reference>
<evidence type="ECO:0000313" key="6">
    <source>
        <dbReference type="Proteomes" id="UP001159428"/>
    </source>
</evidence>
<dbReference type="PROSITE" id="PS00022">
    <property type="entry name" value="EGF_1"/>
    <property type="match status" value="1"/>
</dbReference>
<keyword evidence="6" id="KW-1185">Reference proteome</keyword>
<evidence type="ECO:0000256" key="2">
    <source>
        <dbReference type="ARBA" id="ARBA00023157"/>
    </source>
</evidence>
<evidence type="ECO:0000256" key="1">
    <source>
        <dbReference type="ARBA" id="ARBA00022729"/>
    </source>
</evidence>
<feature type="domain" description="EGF-like" evidence="4">
    <location>
        <begin position="108"/>
        <end position="147"/>
    </location>
</feature>
<dbReference type="PROSITE" id="PS01186">
    <property type="entry name" value="EGF_2"/>
    <property type="match status" value="1"/>
</dbReference>
<gene>
    <name evidence="5" type="ORF">PMEA_00017466</name>
</gene>